<proteinExistence type="predicted"/>
<dbReference type="InterPro" id="IPR052219">
    <property type="entry name" value="Photolyase_Class-2"/>
</dbReference>
<protein>
    <submittedName>
        <fullName evidence="3">tRNA 5-methylaminomethyl-2-thiouridine biosynthesis bifunctional protein MnmC</fullName>
        <ecNumber evidence="3">1.5.-.-</ecNumber>
    </submittedName>
</protein>
<dbReference type="Proteomes" id="UP000609651">
    <property type="component" value="Unassembled WGS sequence"/>
</dbReference>
<evidence type="ECO:0000259" key="2">
    <source>
        <dbReference type="PROSITE" id="PS51645"/>
    </source>
</evidence>
<feature type="domain" description="Photolyase/cryptochrome alpha/beta" evidence="2">
    <location>
        <begin position="36"/>
        <end position="171"/>
    </location>
</feature>
<dbReference type="InterPro" id="IPR036155">
    <property type="entry name" value="Crypto/Photolyase_N_sf"/>
</dbReference>
<comment type="cofactor">
    <cofactor evidence="1">
        <name>(6R)-5,10-methylene-5,6,7,8-tetrahydrofolate</name>
        <dbReference type="ChEBI" id="CHEBI:15636"/>
    </cofactor>
</comment>
<dbReference type="SUPFAM" id="SSF48173">
    <property type="entry name" value="Cryptochrome/photolyase FAD-binding domain"/>
    <property type="match status" value="1"/>
</dbReference>
<dbReference type="EC" id="1.5.-.-" evidence="3"/>
<dbReference type="Gene3D" id="1.25.40.80">
    <property type="match status" value="1"/>
</dbReference>
<dbReference type="PANTHER" id="PTHR10211">
    <property type="entry name" value="DEOXYRIBODIPYRIMIDINE PHOTOLYASE"/>
    <property type="match status" value="1"/>
</dbReference>
<evidence type="ECO:0000313" key="4">
    <source>
        <dbReference type="Proteomes" id="UP000609651"/>
    </source>
</evidence>
<dbReference type="Pfam" id="PF00875">
    <property type="entry name" value="DNA_photolyase"/>
    <property type="match status" value="1"/>
</dbReference>
<reference evidence="3 4" key="1">
    <citation type="journal article" date="2020" name="Syst. Appl. Microbiol.">
        <title>Alienimonas chondri sp. nov., a novel planctomycete isolated from the biofilm of the red alga Chondrus crispus.</title>
        <authorList>
            <person name="Vitorino I."/>
            <person name="Albuquerque L."/>
            <person name="Wiegand S."/>
            <person name="Kallscheuer N."/>
            <person name="da Costa M.S."/>
            <person name="Lobo-da-Cunha A."/>
            <person name="Jogler C."/>
            <person name="Lage O.M."/>
        </authorList>
    </citation>
    <scope>NUCLEOTIDE SEQUENCE [LARGE SCALE GENOMIC DNA]</scope>
    <source>
        <strain evidence="3 4">LzC2</strain>
    </source>
</reference>
<dbReference type="EMBL" id="WTPX01000080">
    <property type="protein sequence ID" value="NNJ26468.1"/>
    <property type="molecule type" value="Genomic_DNA"/>
</dbReference>
<dbReference type="InterPro" id="IPR036188">
    <property type="entry name" value="FAD/NAD-bd_sf"/>
</dbReference>
<dbReference type="Gene3D" id="3.90.660.10">
    <property type="match status" value="1"/>
</dbReference>
<dbReference type="Pfam" id="PF13450">
    <property type="entry name" value="NAD_binding_8"/>
    <property type="match status" value="1"/>
</dbReference>
<dbReference type="Gene3D" id="3.50.50.60">
    <property type="entry name" value="FAD/NAD(P)-binding domain"/>
    <property type="match status" value="1"/>
</dbReference>
<gene>
    <name evidence="3" type="primary">mnmC_2</name>
    <name evidence="3" type="ORF">LzC2_25550</name>
</gene>
<keyword evidence="3" id="KW-0560">Oxidoreductase</keyword>
<organism evidence="3 4">
    <name type="scientific">Alienimonas chondri</name>
    <dbReference type="NCBI Taxonomy" id="2681879"/>
    <lineage>
        <taxon>Bacteria</taxon>
        <taxon>Pseudomonadati</taxon>
        <taxon>Planctomycetota</taxon>
        <taxon>Planctomycetia</taxon>
        <taxon>Planctomycetales</taxon>
        <taxon>Planctomycetaceae</taxon>
        <taxon>Alienimonas</taxon>
    </lineage>
</organism>
<dbReference type="InterPro" id="IPR002937">
    <property type="entry name" value="Amino_oxidase"/>
</dbReference>
<comment type="caution">
    <text evidence="3">The sequence shown here is derived from an EMBL/GenBank/DDBJ whole genome shotgun (WGS) entry which is preliminary data.</text>
</comment>
<dbReference type="SUPFAM" id="SSF52425">
    <property type="entry name" value="Cryptochrome/photolyase, N-terminal domain"/>
    <property type="match status" value="1"/>
</dbReference>
<keyword evidence="4" id="KW-1185">Reference proteome</keyword>
<evidence type="ECO:0000313" key="3">
    <source>
        <dbReference type="EMBL" id="NNJ26468.1"/>
    </source>
</evidence>
<dbReference type="PROSITE" id="PS51645">
    <property type="entry name" value="PHR_CRY_ALPHA_BETA"/>
    <property type="match status" value="1"/>
</dbReference>
<dbReference type="InterPro" id="IPR036134">
    <property type="entry name" value="Crypto/Photolyase_FAD-like_sf"/>
</dbReference>
<name>A0ABX1VGQ9_9PLAN</name>
<dbReference type="Gene3D" id="1.10.579.10">
    <property type="entry name" value="DNA Cyclobutane Dipyrimidine Photolyase, subunit A, domain 3"/>
    <property type="match status" value="1"/>
</dbReference>
<dbReference type="SUPFAM" id="SSF51905">
    <property type="entry name" value="FAD/NAD(P)-binding domain"/>
    <property type="match status" value="1"/>
</dbReference>
<dbReference type="PANTHER" id="PTHR10211:SF0">
    <property type="entry name" value="DEOXYRIBODIPYRIMIDINE PHOTO-LYASE"/>
    <property type="match status" value="1"/>
</dbReference>
<dbReference type="Gene3D" id="3.40.50.620">
    <property type="entry name" value="HUPs"/>
    <property type="match status" value="1"/>
</dbReference>
<dbReference type="RefSeq" id="WP_171187541.1">
    <property type="nucleotide sequence ID" value="NZ_WTPX01000080.1"/>
</dbReference>
<dbReference type="InterPro" id="IPR014729">
    <property type="entry name" value="Rossmann-like_a/b/a_fold"/>
</dbReference>
<dbReference type="Pfam" id="PF01593">
    <property type="entry name" value="Amino_oxidase"/>
    <property type="match status" value="1"/>
</dbReference>
<sequence>MSSRPDIASPPGLSLPRRLAERIRLTRDAPPAAAGEFVLYWMHNALRATENPALDAALTAAQKLGLPAFVYHAISERYPFASDRHHTFMLEGARDVSAALAERGVGYAFHLERPDHRGPHLKTLAERAAVVVTEEMPVEPITSFLTGLTDHLDAVAPGSGPPIWSVDTSCVVPMPLVDQRPDRAFQFKKATAKLRKQRLTEVWQDVPTPRERGADGPFLPDDLPFEPIELASADLPAMVAECAIDHTVFPIAGHTPGGLVAGERRWAAYRENGLKQYAATRNDAAREGSASRMSPYLHYGMVSPFRTAREAKDLGGKGPEKFLDELLTWRELAYHFCFHTPDPDSLDAIPDWARETLEAHASDERPALYDWETLARGTTGTAFWDLCQRSLLRQGELHNNVRMTWGKALLDWTPGPRRCLELLLDLNHRFALDGRDPSSYGGLLWVLGQFDRPFPPSKPISGVVRDRSVKRHAARLDMDRYEKLVSRPPIEPAPTVAVIGAGIAGLVAARTLSDAGWQVTVFDKGRGVGGRASSRREGEGDSLSFDHGAQYFTIKDDRFGRFVQAWIERGVIAPWTGRLAAVENGDYQVKETPELLMGKPTMGALPRHLAADLDVRSARRVAELNYGEGGWRLAFESGADEGPFDRVLVTAPAPQTAELLDGHTPLTDVIRTAEYHACWAALLAFDTAPALPFDGAFLNDSRLPDGRPNPLAWASREASKPGRPGAPERWVLHAKADWSDEHVDRSPAEILPKLVAAFAALVEHAVGKPLPTPSHQTAHRWRFAQIKTAASAGQGDECFYDAATGLGAAGDWCLGGRIEGAFLSGAALAGRVAGDLAATRHAATREDGATASS</sequence>
<dbReference type="InterPro" id="IPR006050">
    <property type="entry name" value="DNA_photolyase_N"/>
</dbReference>
<dbReference type="GO" id="GO:0016491">
    <property type="term" value="F:oxidoreductase activity"/>
    <property type="evidence" value="ECO:0007669"/>
    <property type="project" value="UniProtKB-KW"/>
</dbReference>
<accession>A0ABX1VGQ9</accession>
<evidence type="ECO:0000256" key="1">
    <source>
        <dbReference type="ARBA" id="ARBA00001932"/>
    </source>
</evidence>